<evidence type="ECO:0000259" key="2">
    <source>
        <dbReference type="Pfam" id="PF00582"/>
    </source>
</evidence>
<dbReference type="HOGENOM" id="CLU_049301_11_0_2"/>
<dbReference type="RefSeq" id="WP_011972974.1">
    <property type="nucleotide sequence ID" value="NC_009635.1"/>
</dbReference>
<dbReference type="Proteomes" id="UP000001106">
    <property type="component" value="Chromosome"/>
</dbReference>
<keyword evidence="4" id="KW-1185">Reference proteome</keyword>
<evidence type="ECO:0000256" key="1">
    <source>
        <dbReference type="ARBA" id="ARBA00008791"/>
    </source>
</evidence>
<dbReference type="STRING" id="419665.Maeo_0252"/>
<dbReference type="EMBL" id="CP000743">
    <property type="protein sequence ID" value="ABR55842.1"/>
    <property type="molecule type" value="Genomic_DNA"/>
</dbReference>
<accession>A6UTM0</accession>
<dbReference type="KEGG" id="mae:Maeo_0252"/>
<sequence>MPYEKILVPTDSSAVSLEAANQALEIAKAMNSKVHAVYVVDIVPFVGLPTEGLWESMKEILEEEGMEALQKIEKMAKEMGVNMTSKVLEGSPSNEIVKYAENEKIDLIVIGTTGKSGLDKILLGSVAEKVSKKAHCPVLLVKKTDKEE</sequence>
<dbReference type="Pfam" id="PF00582">
    <property type="entry name" value="Usp"/>
    <property type="match status" value="1"/>
</dbReference>
<dbReference type="SUPFAM" id="SSF52402">
    <property type="entry name" value="Adenine nucleotide alpha hydrolases-like"/>
    <property type="match status" value="1"/>
</dbReference>
<gene>
    <name evidence="3" type="ordered locus">Maeo_0252</name>
</gene>
<organism evidence="3 4">
    <name type="scientific">Methanococcus aeolicus (strain ATCC BAA-1280 / DSM 17508 / OCM 812 / Nankai-3)</name>
    <dbReference type="NCBI Taxonomy" id="419665"/>
    <lineage>
        <taxon>Archaea</taxon>
        <taxon>Methanobacteriati</taxon>
        <taxon>Methanobacteriota</taxon>
        <taxon>Methanomada group</taxon>
        <taxon>Methanococci</taxon>
        <taxon>Methanococcales</taxon>
        <taxon>Methanococcaceae</taxon>
        <taxon>Methanococcus</taxon>
    </lineage>
</organism>
<comment type="similarity">
    <text evidence="1">Belongs to the universal stress protein A family.</text>
</comment>
<dbReference type="InterPro" id="IPR014729">
    <property type="entry name" value="Rossmann-like_a/b/a_fold"/>
</dbReference>
<dbReference type="PIRSF" id="PIRSF006276">
    <property type="entry name" value="UspA"/>
    <property type="match status" value="1"/>
</dbReference>
<feature type="domain" description="UspA" evidence="2">
    <location>
        <begin position="3"/>
        <end position="142"/>
    </location>
</feature>
<dbReference type="InterPro" id="IPR006016">
    <property type="entry name" value="UspA"/>
</dbReference>
<evidence type="ECO:0000313" key="4">
    <source>
        <dbReference type="Proteomes" id="UP000001106"/>
    </source>
</evidence>
<dbReference type="PANTHER" id="PTHR46268:SF6">
    <property type="entry name" value="UNIVERSAL STRESS PROTEIN UP12"/>
    <property type="match status" value="1"/>
</dbReference>
<dbReference type="eggNOG" id="arCOG02053">
    <property type="taxonomic scope" value="Archaea"/>
</dbReference>
<dbReference type="CDD" id="cd00293">
    <property type="entry name" value="USP-like"/>
    <property type="match status" value="1"/>
</dbReference>
<protein>
    <submittedName>
        <fullName evidence="3">UspA domain protein</fullName>
    </submittedName>
</protein>
<reference evidence="3" key="1">
    <citation type="submission" date="2007-06" db="EMBL/GenBank/DDBJ databases">
        <title>Complete sequence of Methanococcus aeolicus Nankai-3.</title>
        <authorList>
            <consortium name="US DOE Joint Genome Institute"/>
            <person name="Copeland A."/>
            <person name="Lucas S."/>
            <person name="Lapidus A."/>
            <person name="Barry K."/>
            <person name="Glavina del Rio T."/>
            <person name="Dalin E."/>
            <person name="Tice H."/>
            <person name="Pitluck S."/>
            <person name="Chain P."/>
            <person name="Malfatti S."/>
            <person name="Shin M."/>
            <person name="Vergez L."/>
            <person name="Schmutz J."/>
            <person name="Larimer F."/>
            <person name="Land M."/>
            <person name="Hauser L."/>
            <person name="Kyrpides N."/>
            <person name="Lykidis A."/>
            <person name="Sieprawska-Lupa M."/>
            <person name="Whitman W.B."/>
            <person name="Richardson P."/>
        </authorList>
    </citation>
    <scope>NUCLEOTIDE SEQUENCE [LARGE SCALE GENOMIC DNA]</scope>
    <source>
        <strain evidence="3">Nankai-3</strain>
    </source>
</reference>
<dbReference type="InterPro" id="IPR006015">
    <property type="entry name" value="Universal_stress_UspA"/>
</dbReference>
<dbReference type="PRINTS" id="PR01438">
    <property type="entry name" value="UNVRSLSTRESS"/>
</dbReference>
<evidence type="ECO:0000313" key="3">
    <source>
        <dbReference type="EMBL" id="ABR55842.1"/>
    </source>
</evidence>
<dbReference type="OrthoDB" id="105697at2157"/>
<name>A6UTM0_META3</name>
<dbReference type="Gene3D" id="3.40.50.620">
    <property type="entry name" value="HUPs"/>
    <property type="match status" value="1"/>
</dbReference>
<proteinExistence type="inferred from homology"/>
<dbReference type="GeneID" id="5327758"/>
<dbReference type="PANTHER" id="PTHR46268">
    <property type="entry name" value="STRESS RESPONSE PROTEIN NHAX"/>
    <property type="match status" value="1"/>
</dbReference>
<dbReference type="AlphaFoldDB" id="A6UTM0"/>